<dbReference type="NCBIfam" id="TIGR00915">
    <property type="entry name" value="2A0602"/>
    <property type="match status" value="1"/>
</dbReference>
<comment type="caution">
    <text evidence="10">The sequence shown here is derived from an EMBL/GenBank/DDBJ whole genome shotgun (WGS) entry which is preliminary data.</text>
</comment>
<evidence type="ECO:0000256" key="7">
    <source>
        <dbReference type="ARBA" id="ARBA00022989"/>
    </source>
</evidence>
<feature type="transmembrane region" description="Helical" evidence="9">
    <location>
        <begin position="471"/>
        <end position="498"/>
    </location>
</feature>
<dbReference type="InterPro" id="IPR004764">
    <property type="entry name" value="MdtF-like"/>
</dbReference>
<gene>
    <name evidence="10" type="ORF">C7443_10144</name>
</gene>
<dbReference type="InterPro" id="IPR001036">
    <property type="entry name" value="Acrflvin-R"/>
</dbReference>
<keyword evidence="7 9" id="KW-1133">Transmembrane helix</keyword>
<dbReference type="SUPFAM" id="SSF82866">
    <property type="entry name" value="Multidrug efflux transporter AcrB transmembrane domain"/>
    <property type="match status" value="2"/>
</dbReference>
<feature type="transmembrane region" description="Helical" evidence="9">
    <location>
        <begin position="921"/>
        <end position="946"/>
    </location>
</feature>
<feature type="transmembrane region" description="Helical" evidence="9">
    <location>
        <begin position="895"/>
        <end position="915"/>
    </location>
</feature>
<feature type="transmembrane region" description="Helical" evidence="9">
    <location>
        <begin position="341"/>
        <end position="360"/>
    </location>
</feature>
<feature type="transmembrane region" description="Helical" evidence="9">
    <location>
        <begin position="998"/>
        <end position="1025"/>
    </location>
</feature>
<name>A0A317N0B7_9GAMM</name>
<dbReference type="PANTHER" id="PTHR32063:SF76">
    <property type="entry name" value="EFFLUX PUMP MEMBRANE TRANSPORTER"/>
    <property type="match status" value="1"/>
</dbReference>
<dbReference type="InterPro" id="IPR027463">
    <property type="entry name" value="AcrB_DN_DC_subdom"/>
</dbReference>
<evidence type="ECO:0000313" key="10">
    <source>
        <dbReference type="EMBL" id="PWV65560.1"/>
    </source>
</evidence>
<dbReference type="Gene3D" id="3.30.70.1430">
    <property type="entry name" value="Multidrug efflux transporter AcrB pore domain"/>
    <property type="match status" value="2"/>
</dbReference>
<feature type="transmembrane region" description="Helical" evidence="9">
    <location>
        <begin position="12"/>
        <end position="31"/>
    </location>
</feature>
<dbReference type="PANTHER" id="PTHR32063">
    <property type="match status" value="1"/>
</dbReference>
<dbReference type="Gene3D" id="3.30.70.1440">
    <property type="entry name" value="Multidrug efflux transporter AcrB pore domain"/>
    <property type="match status" value="1"/>
</dbReference>
<keyword evidence="5 9" id="KW-0997">Cell inner membrane</keyword>
<evidence type="ECO:0000256" key="2">
    <source>
        <dbReference type="ARBA" id="ARBA00010942"/>
    </source>
</evidence>
<keyword evidence="6 9" id="KW-0812">Transmembrane</keyword>
<feature type="transmembrane region" description="Helical" evidence="9">
    <location>
        <begin position="367"/>
        <end position="388"/>
    </location>
</feature>
<keyword evidence="11" id="KW-1185">Reference proteome</keyword>
<evidence type="ECO:0000256" key="1">
    <source>
        <dbReference type="ARBA" id="ARBA00004429"/>
    </source>
</evidence>
<dbReference type="FunFam" id="1.20.1640.10:FF:000001">
    <property type="entry name" value="Efflux pump membrane transporter"/>
    <property type="match status" value="1"/>
</dbReference>
<proteinExistence type="inferred from homology"/>
<dbReference type="NCBIfam" id="NF000282">
    <property type="entry name" value="RND_permease_1"/>
    <property type="match status" value="1"/>
</dbReference>
<dbReference type="Pfam" id="PF00873">
    <property type="entry name" value="ACR_tran"/>
    <property type="match status" value="1"/>
</dbReference>
<evidence type="ECO:0000256" key="5">
    <source>
        <dbReference type="ARBA" id="ARBA00022519"/>
    </source>
</evidence>
<dbReference type="Gene3D" id="1.20.1640.10">
    <property type="entry name" value="Multidrug efflux transporter AcrB transmembrane domain"/>
    <property type="match status" value="2"/>
</dbReference>
<dbReference type="RefSeq" id="WP_110016566.1">
    <property type="nucleotide sequence ID" value="NZ_QGTJ01000001.1"/>
</dbReference>
<evidence type="ECO:0000256" key="9">
    <source>
        <dbReference type="RuleBase" id="RU364070"/>
    </source>
</evidence>
<evidence type="ECO:0000256" key="3">
    <source>
        <dbReference type="ARBA" id="ARBA00022448"/>
    </source>
</evidence>
<protein>
    <recommendedName>
        <fullName evidence="9">Efflux pump membrane transporter</fullName>
    </recommendedName>
</protein>
<accession>A0A317N0B7</accession>
<dbReference type="Gene3D" id="3.30.70.1320">
    <property type="entry name" value="Multidrug efflux transporter AcrB pore domain like"/>
    <property type="match status" value="1"/>
</dbReference>
<feature type="transmembrane region" description="Helical" evidence="9">
    <location>
        <begin position="870"/>
        <end position="888"/>
    </location>
</feature>
<reference evidence="10 11" key="1">
    <citation type="submission" date="2018-05" db="EMBL/GenBank/DDBJ databases">
        <title>Genomic Encyclopedia of Type Strains, Phase IV (KMG-IV): sequencing the most valuable type-strain genomes for metagenomic binning, comparative biology and taxonomic classification.</title>
        <authorList>
            <person name="Goeker M."/>
        </authorList>
    </citation>
    <scope>NUCLEOTIDE SEQUENCE [LARGE SCALE GENOMIC DNA]</scope>
    <source>
        <strain evidence="10 11">DSM 23606</strain>
    </source>
</reference>
<organism evidence="10 11">
    <name type="scientific">Plasticicumulans acidivorans</name>
    <dbReference type="NCBI Taxonomy" id="886464"/>
    <lineage>
        <taxon>Bacteria</taxon>
        <taxon>Pseudomonadati</taxon>
        <taxon>Pseudomonadota</taxon>
        <taxon>Gammaproteobacteria</taxon>
        <taxon>Candidatus Competibacteraceae</taxon>
        <taxon>Plasticicumulans</taxon>
    </lineage>
</organism>
<evidence type="ECO:0000256" key="6">
    <source>
        <dbReference type="ARBA" id="ARBA00022692"/>
    </source>
</evidence>
<feature type="transmembrane region" description="Helical" evidence="9">
    <location>
        <begin position="435"/>
        <end position="459"/>
    </location>
</feature>
<dbReference type="PRINTS" id="PR00702">
    <property type="entry name" value="ACRIFLAVINRP"/>
</dbReference>
<evidence type="ECO:0000256" key="4">
    <source>
        <dbReference type="ARBA" id="ARBA00022475"/>
    </source>
</evidence>
<evidence type="ECO:0000313" key="11">
    <source>
        <dbReference type="Proteomes" id="UP000246569"/>
    </source>
</evidence>
<dbReference type="Gene3D" id="3.30.2090.10">
    <property type="entry name" value="Multidrug efflux transporter AcrB TolC docking domain, DN and DC subdomains"/>
    <property type="match status" value="2"/>
</dbReference>
<dbReference type="GO" id="GO:0015562">
    <property type="term" value="F:efflux transmembrane transporter activity"/>
    <property type="evidence" value="ECO:0007669"/>
    <property type="project" value="InterPro"/>
</dbReference>
<comment type="subcellular location">
    <subcellularLocation>
        <location evidence="1 9">Cell inner membrane</location>
        <topology evidence="1 9">Multi-pass membrane protein</topology>
    </subcellularLocation>
</comment>
<dbReference type="FunFam" id="3.30.70.1430:FF:000001">
    <property type="entry name" value="Efflux pump membrane transporter"/>
    <property type="match status" value="1"/>
</dbReference>
<feature type="transmembrane region" description="Helical" evidence="9">
    <location>
        <begin position="534"/>
        <end position="552"/>
    </location>
</feature>
<dbReference type="OrthoDB" id="9757904at2"/>
<dbReference type="GO" id="GO:0042910">
    <property type="term" value="F:xenobiotic transmembrane transporter activity"/>
    <property type="evidence" value="ECO:0007669"/>
    <property type="project" value="TreeGrafter"/>
</dbReference>
<dbReference type="SUPFAM" id="SSF82693">
    <property type="entry name" value="Multidrug efflux transporter AcrB pore domain, PN1, PN2, PC1 and PC2 subdomains"/>
    <property type="match status" value="4"/>
</dbReference>
<dbReference type="EMBL" id="QGTJ01000001">
    <property type="protein sequence ID" value="PWV65560.1"/>
    <property type="molecule type" value="Genomic_DNA"/>
</dbReference>
<keyword evidence="4" id="KW-1003">Cell membrane</keyword>
<dbReference type="Proteomes" id="UP000246569">
    <property type="component" value="Unassembled WGS sequence"/>
</dbReference>
<comment type="similarity">
    <text evidence="2 9">Belongs to the resistance-nodulation-cell division (RND) (TC 2.A.6) family.</text>
</comment>
<keyword evidence="8 9" id="KW-0472">Membrane</keyword>
<dbReference type="SUPFAM" id="SSF82714">
    <property type="entry name" value="Multidrug efflux transporter AcrB TolC docking domain, DN and DC subdomains"/>
    <property type="match status" value="2"/>
</dbReference>
<sequence length="1044" mass="112410">MNSRFFIERPIFASVLSIIIVLAGLAAMRALPIAQYPDIIPPEVQVTATYPGASAEVVAQTVAAPLEQAINGVDNMLYMRSSAAANSLTISVSFAIGTDPDQATINVNNRVQSALQQLPEEVRRQGVNVAKRSSNLLQVIMIDSPSKRFDTVFMSNYALVNVVDELKRLPGVGNAMIFSARDYSMRVWIRPDRLATLGLTPTDIATAIREQNSQFAAGKFGQAPMKDPQEFTYTVTTKGRLADPEEFGAIILRANADGTLLRLRDVARIELGAASYDMVAKRSGHPAVAIGIFLAPGANALQVVSSVDTRMKELAKRFPEGLEWRAPYDTTKFVRISIQEVVKTLAEAMLLVFLVVYVFLQNARATIIPFLAVPVSLIGTFAGMYLLGFSINTLTLFGMVLAIGIVVDDAIVVLENVERIMRTEKLPPREATIKAMSEVSGPVVAIVLVLCAVFVPVGFAGGLAGQMYKQFAITIAVSVVLSGFVALTLTPALCATILKPVHHEPNAFFRAFNRGFDWLTEHYTTGVRFFIKRAALGLLLFGGMLVLIWGLFQRVPASLVPDEDQGYIMTMAILPPAASLERTIAVNDRITEFALANPAVDNVIALSGLDLLSFSQVPFYGAAFVPLKHWDERKGPGQDAQSLVKQFFMQGAQIRDAIVLAFNPPPISGMSTTGGFEAYLQNRGSGGSKALAAEVDKFLTAARARPELTGLNSVFSANVPQINIRLDREKARAYGVPVNSVFDAMQATFGALYVNDFNKLGRPFKVQLQSEAEFRSKPDDLKNVYVRSTDGQMIPLTALVEVERSTGPEIVDRYNVFPAAKIVGGPAPGYSSGQALTAMEEVAAKELGDDFSLAWTGSAYQEKSTGGTSVMVFGFGLVMVFLILAALYERWTLPIAVVLAVPFALFGALLAVWVRGLANDVYFQIGLVTLIGLAAKNAILIVEFAILEVQAGMPIVEAAVAGAKLRLRPIIMTSLAFVLGVVPLAISTGAGAASRHSIGTGVIGGMLVATFVATFFIPLFFRLLVRHMAAGKPHAAPGTEVSNV</sequence>
<dbReference type="GO" id="GO:0005886">
    <property type="term" value="C:plasma membrane"/>
    <property type="evidence" value="ECO:0007669"/>
    <property type="project" value="UniProtKB-SubCell"/>
</dbReference>
<feature type="transmembrane region" description="Helical" evidence="9">
    <location>
        <begin position="967"/>
        <end position="986"/>
    </location>
</feature>
<evidence type="ECO:0000256" key="8">
    <source>
        <dbReference type="ARBA" id="ARBA00023136"/>
    </source>
</evidence>
<feature type="transmembrane region" description="Helical" evidence="9">
    <location>
        <begin position="394"/>
        <end position="414"/>
    </location>
</feature>
<dbReference type="GO" id="GO:0009636">
    <property type="term" value="P:response to toxic substance"/>
    <property type="evidence" value="ECO:0007669"/>
    <property type="project" value="UniProtKB-ARBA"/>
</dbReference>
<dbReference type="AlphaFoldDB" id="A0A317N0B7"/>
<keyword evidence="3 9" id="KW-0813">Transport</keyword>